<comment type="caution">
    <text evidence="1">The sequence shown here is derived from an EMBL/GenBank/DDBJ whole genome shotgun (WGS) entry which is preliminary data.</text>
</comment>
<dbReference type="Proteomes" id="UP000663879">
    <property type="component" value="Unassembled WGS sequence"/>
</dbReference>
<dbReference type="AlphaFoldDB" id="A0A814S0M8"/>
<protein>
    <submittedName>
        <fullName evidence="1">Uncharacterized protein</fullName>
    </submittedName>
</protein>
<feature type="non-terminal residue" evidence="1">
    <location>
        <position position="81"/>
    </location>
</feature>
<evidence type="ECO:0000313" key="2">
    <source>
        <dbReference type="Proteomes" id="UP000663879"/>
    </source>
</evidence>
<organism evidence="1 2">
    <name type="scientific">Brachionus calyciflorus</name>
    <dbReference type="NCBI Taxonomy" id="104777"/>
    <lineage>
        <taxon>Eukaryota</taxon>
        <taxon>Metazoa</taxon>
        <taxon>Spiralia</taxon>
        <taxon>Gnathifera</taxon>
        <taxon>Rotifera</taxon>
        <taxon>Eurotatoria</taxon>
        <taxon>Monogononta</taxon>
        <taxon>Pseudotrocha</taxon>
        <taxon>Ploima</taxon>
        <taxon>Brachionidae</taxon>
        <taxon>Brachionus</taxon>
    </lineage>
</organism>
<sequence>MKSTQAYVYESYINEYKYQHNYKLLIKDLDSDTILEEDQNETSIINKNKLVVIKSTNDFIGLYFESEYQVQVEYSIEHNNS</sequence>
<proteinExistence type="predicted"/>
<accession>A0A814S0M8</accession>
<evidence type="ECO:0000313" key="1">
    <source>
        <dbReference type="EMBL" id="CAF1141587.1"/>
    </source>
</evidence>
<keyword evidence="2" id="KW-1185">Reference proteome</keyword>
<name>A0A814S0M8_9BILA</name>
<gene>
    <name evidence="1" type="ORF">OXX778_LOCUS22918</name>
</gene>
<dbReference type="EMBL" id="CAJNOC010010621">
    <property type="protein sequence ID" value="CAF1141587.1"/>
    <property type="molecule type" value="Genomic_DNA"/>
</dbReference>
<reference evidence="1" key="1">
    <citation type="submission" date="2021-02" db="EMBL/GenBank/DDBJ databases">
        <authorList>
            <person name="Nowell W R."/>
        </authorList>
    </citation>
    <scope>NUCLEOTIDE SEQUENCE</scope>
    <source>
        <strain evidence="1">Ploen Becks lab</strain>
    </source>
</reference>